<dbReference type="InterPro" id="IPR016181">
    <property type="entry name" value="Acyl_CoA_acyltransferase"/>
</dbReference>
<evidence type="ECO:0000313" key="3">
    <source>
        <dbReference type="Proteomes" id="UP000272560"/>
    </source>
</evidence>
<organism evidence="2 3">
    <name type="scientific">Arthrobacter cheniae</name>
    <dbReference type="NCBI Taxonomy" id="1258888"/>
    <lineage>
        <taxon>Bacteria</taxon>
        <taxon>Bacillati</taxon>
        <taxon>Actinomycetota</taxon>
        <taxon>Actinomycetes</taxon>
        <taxon>Micrococcales</taxon>
        <taxon>Micrococcaceae</taxon>
        <taxon>Arthrobacter</taxon>
    </lineage>
</organism>
<gene>
    <name evidence="2" type="ORF">D6T63_13410</name>
</gene>
<dbReference type="Pfam" id="PF14542">
    <property type="entry name" value="Acetyltransf_CG"/>
    <property type="match status" value="1"/>
</dbReference>
<comment type="caution">
    <text evidence="2">The sequence shown here is derived from an EMBL/GenBank/DDBJ whole genome shotgun (WGS) entry which is preliminary data.</text>
</comment>
<feature type="domain" description="N-acetyltransferase" evidence="1">
    <location>
        <begin position="120"/>
        <end position="206"/>
    </location>
</feature>
<name>A0A3A5M1A8_9MICC</name>
<dbReference type="Gene3D" id="3.40.630.30">
    <property type="match status" value="1"/>
</dbReference>
<dbReference type="EMBL" id="QZVT01000007">
    <property type="protein sequence ID" value="RJT77954.1"/>
    <property type="molecule type" value="Genomic_DNA"/>
</dbReference>
<dbReference type="AlphaFoldDB" id="A0A3A5M1A8"/>
<dbReference type="SUPFAM" id="SSF55729">
    <property type="entry name" value="Acyl-CoA N-acyltransferases (Nat)"/>
    <property type="match status" value="1"/>
</dbReference>
<dbReference type="OrthoDB" id="4948820at2"/>
<dbReference type="Proteomes" id="UP000272560">
    <property type="component" value="Unassembled WGS sequence"/>
</dbReference>
<accession>A0A3A5M1A8</accession>
<evidence type="ECO:0000313" key="2">
    <source>
        <dbReference type="EMBL" id="RJT77954.1"/>
    </source>
</evidence>
<keyword evidence="3" id="KW-1185">Reference proteome</keyword>
<dbReference type="PROSITE" id="PS51729">
    <property type="entry name" value="GNAT_YJDJ"/>
    <property type="match status" value="1"/>
</dbReference>
<sequence length="210" mass="23483">MMHFLHPGQIAPILTSTPDVSDALLDDVLSLTAGNAAQTHEPDTAVLDEQLSADDLEELPTRQLRVMVNQAYRLLDSSYPPYGAVDHYEMLVEELEHRARQATERGTQTQGQAKTREAFRNNALNSRFELFVDGALAAYVRYTMDGGRVVLFDGAEQLDLRGQGVDATLMRHVVLNAHKRRLRLVPRCAMAYSFLAGNPQYQVLTAEQSR</sequence>
<evidence type="ECO:0000259" key="1">
    <source>
        <dbReference type="PROSITE" id="PS51729"/>
    </source>
</evidence>
<dbReference type="RefSeq" id="WP_120149567.1">
    <property type="nucleotide sequence ID" value="NZ_QZVT01000007.1"/>
</dbReference>
<dbReference type="InterPro" id="IPR031165">
    <property type="entry name" value="GNAT_YJDJ"/>
</dbReference>
<reference evidence="2 3" key="1">
    <citation type="submission" date="2018-09" db="EMBL/GenBank/DDBJ databases">
        <title>Novel species of Arthrobacter.</title>
        <authorList>
            <person name="Liu Q."/>
            <person name="Xin Y.-H."/>
        </authorList>
    </citation>
    <scope>NUCLEOTIDE SEQUENCE [LARGE SCALE GENOMIC DNA]</scope>
    <source>
        <strain evidence="2 3">Hz2</strain>
    </source>
</reference>
<protein>
    <recommendedName>
        <fullName evidence="1">N-acetyltransferase domain-containing protein</fullName>
    </recommendedName>
</protein>
<proteinExistence type="predicted"/>